<dbReference type="InterPro" id="IPR054220">
    <property type="entry name" value="DUF6940"/>
</dbReference>
<dbReference type="AlphaFoldDB" id="A0A7X8SRI6"/>
<dbReference type="RefSeq" id="WP_168885803.1">
    <property type="nucleotide sequence ID" value="NZ_JABAIL010000045.1"/>
</dbReference>
<accession>A0A7X8SRI6</accession>
<sequence length="203" mass="24602">MHQKFDIEIKGQNENTVRFRLKNGEKYLSFKDVFELWINNPKFVKFYKDQLIKLDYEAFYWEHPAIKKGFLEKKYECILQRSQPLEYLPINESAFKDFIHKNEQVIDFMNLGKNARLVIPTKKIDKEIYNHMGKFIRLAEQEQIIEVFKRVGKSILEEIENQKLIWLNTAGLGVIWLHIRMDTRPKYYKTMRYKEPDFLSNIK</sequence>
<reference evidence="1 2" key="1">
    <citation type="submission" date="2020-04" db="EMBL/GenBank/DDBJ databases">
        <title>Flammeovirga sp. SR4, a novel species isolated from seawater.</title>
        <authorList>
            <person name="Wang X."/>
        </authorList>
    </citation>
    <scope>NUCLEOTIDE SEQUENCE [LARGE SCALE GENOMIC DNA]</scope>
    <source>
        <strain evidence="1 2">SR4</strain>
    </source>
</reference>
<evidence type="ECO:0000313" key="2">
    <source>
        <dbReference type="Proteomes" id="UP000585050"/>
    </source>
</evidence>
<dbReference type="Pfam" id="PF22086">
    <property type="entry name" value="DUF6940"/>
    <property type="match status" value="1"/>
</dbReference>
<gene>
    <name evidence="1" type="ORF">HGP29_28130</name>
</gene>
<dbReference type="EMBL" id="JABAIL010000045">
    <property type="protein sequence ID" value="NLR95099.1"/>
    <property type="molecule type" value="Genomic_DNA"/>
</dbReference>
<dbReference type="Proteomes" id="UP000585050">
    <property type="component" value="Unassembled WGS sequence"/>
</dbReference>
<organism evidence="1 2">
    <name type="scientific">Flammeovirga agarivorans</name>
    <dbReference type="NCBI Taxonomy" id="2726742"/>
    <lineage>
        <taxon>Bacteria</taxon>
        <taxon>Pseudomonadati</taxon>
        <taxon>Bacteroidota</taxon>
        <taxon>Cytophagia</taxon>
        <taxon>Cytophagales</taxon>
        <taxon>Flammeovirgaceae</taxon>
        <taxon>Flammeovirga</taxon>
    </lineage>
</organism>
<proteinExistence type="predicted"/>
<keyword evidence="2" id="KW-1185">Reference proteome</keyword>
<protein>
    <submittedName>
        <fullName evidence="1">Uncharacterized protein</fullName>
    </submittedName>
</protein>
<evidence type="ECO:0000313" key="1">
    <source>
        <dbReference type="EMBL" id="NLR95099.1"/>
    </source>
</evidence>
<comment type="caution">
    <text evidence="1">The sequence shown here is derived from an EMBL/GenBank/DDBJ whole genome shotgun (WGS) entry which is preliminary data.</text>
</comment>
<name>A0A7X8SRI6_9BACT</name>